<comment type="caution">
    <text evidence="6">The sequence shown here is derived from an EMBL/GenBank/DDBJ whole genome shotgun (WGS) entry which is preliminary data.</text>
</comment>
<dbReference type="InterPro" id="IPR044516">
    <property type="entry name" value="UXS-like"/>
</dbReference>
<dbReference type="SUPFAM" id="SSF51735">
    <property type="entry name" value="NAD(P)-binding Rossmann-fold domains"/>
    <property type="match status" value="1"/>
</dbReference>
<protein>
    <recommendedName>
        <fullName evidence="5">NAD-dependent epimerase/dehydratase domain-containing protein</fullName>
    </recommendedName>
</protein>
<dbReference type="InterPro" id="IPR001509">
    <property type="entry name" value="Epimerase_deHydtase"/>
</dbReference>
<evidence type="ECO:0000256" key="4">
    <source>
        <dbReference type="ARBA" id="ARBA00023239"/>
    </source>
</evidence>
<keyword evidence="4" id="KW-0456">Lyase</keyword>
<sequence>MQNNMQIFEKKNVLVTGGAGFIGSHLCERLLKEANVICMDDLSHSDIFNIQHLLQYPDFEFIKYDVNEKIDLKDFPELDKFQVRFQGIQEIYHMACPTSQKNFEQLKIHSLWSNSKAMLNTLDLAVEYRAKYVFGSSSVVYGSVTEDQKIFSEDYKGIVDHMSPRSCYNEGKRFAETCIETYKQVYGIDAKIARIFTTYGPRMRLRDGLLLPDFILNAIEGRDLVVYGDGQAEEALCYVSDMVDGLVRLMSTGPEVNIVNLGLDESHKITEIAEKIIAMTNSTSQIVYEEPLMYLSKKGLPDLRRAKDKLEWIPLVRLEEGLRRTIEYTLASKENYGFKG</sequence>
<dbReference type="GO" id="GO:0005737">
    <property type="term" value="C:cytoplasm"/>
    <property type="evidence" value="ECO:0007669"/>
    <property type="project" value="TreeGrafter"/>
</dbReference>
<evidence type="ECO:0000256" key="3">
    <source>
        <dbReference type="ARBA" id="ARBA00023027"/>
    </source>
</evidence>
<dbReference type="Gene3D" id="3.40.50.720">
    <property type="entry name" value="NAD(P)-binding Rossmann-like Domain"/>
    <property type="match status" value="1"/>
</dbReference>
<dbReference type="PANTHER" id="PTHR43078">
    <property type="entry name" value="UDP-GLUCURONIC ACID DECARBOXYLASE-RELATED"/>
    <property type="match status" value="1"/>
</dbReference>
<feature type="domain" description="NAD-dependent epimerase/dehydratase" evidence="5">
    <location>
        <begin position="13"/>
        <end position="262"/>
    </location>
</feature>
<name>A0A1F6NQV7_9BACT</name>
<evidence type="ECO:0000313" key="6">
    <source>
        <dbReference type="EMBL" id="OGH86269.1"/>
    </source>
</evidence>
<dbReference type="Proteomes" id="UP000178349">
    <property type="component" value="Unassembled WGS sequence"/>
</dbReference>
<keyword evidence="3" id="KW-0520">NAD</keyword>
<reference evidence="6 7" key="1">
    <citation type="journal article" date="2016" name="Nat. Commun.">
        <title>Thousands of microbial genomes shed light on interconnected biogeochemical processes in an aquifer system.</title>
        <authorList>
            <person name="Anantharaman K."/>
            <person name="Brown C.T."/>
            <person name="Hug L.A."/>
            <person name="Sharon I."/>
            <person name="Castelle C.J."/>
            <person name="Probst A.J."/>
            <person name="Thomas B.C."/>
            <person name="Singh A."/>
            <person name="Wilkins M.J."/>
            <person name="Karaoz U."/>
            <person name="Brodie E.L."/>
            <person name="Williams K.H."/>
            <person name="Hubbard S.S."/>
            <person name="Banfield J.F."/>
        </authorList>
    </citation>
    <scope>NUCLEOTIDE SEQUENCE [LARGE SCALE GENOMIC DNA]</scope>
</reference>
<dbReference type="GO" id="GO:0070403">
    <property type="term" value="F:NAD+ binding"/>
    <property type="evidence" value="ECO:0007669"/>
    <property type="project" value="InterPro"/>
</dbReference>
<dbReference type="Pfam" id="PF01370">
    <property type="entry name" value="Epimerase"/>
    <property type="match status" value="1"/>
</dbReference>
<evidence type="ECO:0000256" key="1">
    <source>
        <dbReference type="ARBA" id="ARBA00001911"/>
    </source>
</evidence>
<keyword evidence="2" id="KW-0210">Decarboxylase</keyword>
<evidence type="ECO:0000313" key="7">
    <source>
        <dbReference type="Proteomes" id="UP000178349"/>
    </source>
</evidence>
<organism evidence="6 7">
    <name type="scientific">Candidatus Magasanikbacteria bacterium RIFOXYC12_FULL_33_11</name>
    <dbReference type="NCBI Taxonomy" id="1798701"/>
    <lineage>
        <taxon>Bacteria</taxon>
        <taxon>Candidatus Magasanikiibacteriota</taxon>
    </lineage>
</organism>
<dbReference type="GO" id="GO:0042732">
    <property type="term" value="P:D-xylose metabolic process"/>
    <property type="evidence" value="ECO:0007669"/>
    <property type="project" value="InterPro"/>
</dbReference>
<accession>A0A1F6NQV7</accession>
<dbReference type="PANTHER" id="PTHR43078:SF6">
    <property type="entry name" value="UDP-GLUCURONIC ACID DECARBOXYLASE 1"/>
    <property type="match status" value="1"/>
</dbReference>
<dbReference type="EMBL" id="MFQW01000027">
    <property type="protein sequence ID" value="OGH86269.1"/>
    <property type="molecule type" value="Genomic_DNA"/>
</dbReference>
<dbReference type="InterPro" id="IPR036291">
    <property type="entry name" value="NAD(P)-bd_dom_sf"/>
</dbReference>
<dbReference type="AlphaFoldDB" id="A0A1F6NQV7"/>
<proteinExistence type="predicted"/>
<dbReference type="GO" id="GO:0048040">
    <property type="term" value="F:UDP-glucuronate decarboxylase activity"/>
    <property type="evidence" value="ECO:0007669"/>
    <property type="project" value="TreeGrafter"/>
</dbReference>
<comment type="cofactor">
    <cofactor evidence="1">
        <name>NAD(+)</name>
        <dbReference type="ChEBI" id="CHEBI:57540"/>
    </cofactor>
</comment>
<gene>
    <name evidence="6" type="ORF">A2493_00195</name>
</gene>
<evidence type="ECO:0000256" key="2">
    <source>
        <dbReference type="ARBA" id="ARBA00022793"/>
    </source>
</evidence>
<evidence type="ECO:0000259" key="5">
    <source>
        <dbReference type="Pfam" id="PF01370"/>
    </source>
</evidence>